<keyword evidence="3" id="KW-1185">Reference proteome</keyword>
<accession>A0A9R0P1X6</accession>
<proteinExistence type="predicted"/>
<gene>
    <name evidence="2" type="ordered locus">RAM_31690</name>
</gene>
<evidence type="ECO:0000256" key="1">
    <source>
        <dbReference type="SAM" id="MobiDB-lite"/>
    </source>
</evidence>
<dbReference type="KEGG" id="amn:RAM_31690"/>
<dbReference type="AlphaFoldDB" id="A0A9R0P1X6"/>
<organism evidence="2 3">
    <name type="scientific">Amycolatopsis mediterranei (strain S699)</name>
    <name type="common">Nocardia mediterranei</name>
    <dbReference type="NCBI Taxonomy" id="713604"/>
    <lineage>
        <taxon>Bacteria</taxon>
        <taxon>Bacillati</taxon>
        <taxon>Actinomycetota</taxon>
        <taxon>Actinomycetes</taxon>
        <taxon>Pseudonocardiales</taxon>
        <taxon>Pseudonocardiaceae</taxon>
        <taxon>Amycolatopsis</taxon>
    </lineage>
</organism>
<evidence type="ECO:0000313" key="2">
    <source>
        <dbReference type="EMBL" id="AEK44813.1"/>
    </source>
</evidence>
<reference evidence="2 3" key="1">
    <citation type="journal article" date="2011" name="J. Bacteriol.">
        <title>Whole genome sequence of the rifamycin B-producing strain Amycolatopsis mediterranei S699.</title>
        <authorList>
            <person name="Verma M."/>
            <person name="Kaur J."/>
            <person name="Kumar M."/>
            <person name="Kumari K."/>
            <person name="Saxena A."/>
            <person name="Anand S."/>
            <person name="Nigam A."/>
            <person name="Ravi V."/>
            <person name="Raghuvanshi S."/>
            <person name="Khurana P."/>
            <person name="Tyagi A.K."/>
            <person name="Khurana J.P."/>
            <person name="Lal R."/>
        </authorList>
    </citation>
    <scope>NUCLEOTIDE SEQUENCE [LARGE SCALE GENOMIC DNA]</scope>
    <source>
        <strain evidence="2 3">S699</strain>
    </source>
</reference>
<name>A0A9R0P1X6_AMYMS</name>
<sequence>MATSDASWCDGPSPGRSGWRERSATVCGEPVFAVDYVVCADCGLGWVEQPFTSPRYQRRGLARAGFEELRKEHLGWHGTRLGSTCRSRVVSGWPLPTTRPAAISGSRCAVISEVDSSDVSWPCASWIWTGDPLHLLGSLETRVIGNLGPPCGADLSS</sequence>
<evidence type="ECO:0000313" key="3">
    <source>
        <dbReference type="Proteomes" id="UP000006138"/>
    </source>
</evidence>
<protein>
    <submittedName>
        <fullName evidence="2">Uncharacterized protein</fullName>
    </submittedName>
</protein>
<feature type="region of interest" description="Disordered" evidence="1">
    <location>
        <begin position="1"/>
        <end position="21"/>
    </location>
</feature>
<dbReference type="EMBL" id="CP002896">
    <property type="protein sequence ID" value="AEK44813.1"/>
    <property type="molecule type" value="Genomic_DNA"/>
</dbReference>
<dbReference type="Proteomes" id="UP000006138">
    <property type="component" value="Chromosome"/>
</dbReference>